<dbReference type="PANTHER" id="PTHR11638:SF189">
    <property type="entry name" value="CLP R DOMAIN-CONTAINING PROTEIN"/>
    <property type="match status" value="1"/>
</dbReference>
<feature type="domain" description="Clp ATPase C-terminal" evidence="5">
    <location>
        <begin position="568"/>
        <end position="660"/>
    </location>
</feature>
<dbReference type="Gene3D" id="1.10.8.60">
    <property type="match status" value="2"/>
</dbReference>
<reference evidence="6" key="1">
    <citation type="submission" date="2023-03" db="EMBL/GenBank/DDBJ databases">
        <authorList>
            <person name="Julca I."/>
        </authorList>
    </citation>
    <scope>NUCLEOTIDE SEQUENCE</scope>
</reference>
<evidence type="ECO:0000313" key="6">
    <source>
        <dbReference type="EMBL" id="CAI9107900.1"/>
    </source>
</evidence>
<evidence type="ECO:0000256" key="1">
    <source>
        <dbReference type="ARBA" id="ARBA00022741"/>
    </source>
</evidence>
<dbReference type="FunFam" id="3.40.50.300:FF:000010">
    <property type="entry name" value="Chaperone clpB 1, putative"/>
    <property type="match status" value="1"/>
</dbReference>
<dbReference type="Proteomes" id="UP001161247">
    <property type="component" value="Chromosome 5"/>
</dbReference>
<organism evidence="6 7">
    <name type="scientific">Oldenlandia corymbosa var. corymbosa</name>
    <dbReference type="NCBI Taxonomy" id="529605"/>
    <lineage>
        <taxon>Eukaryota</taxon>
        <taxon>Viridiplantae</taxon>
        <taxon>Streptophyta</taxon>
        <taxon>Embryophyta</taxon>
        <taxon>Tracheophyta</taxon>
        <taxon>Spermatophyta</taxon>
        <taxon>Magnoliopsida</taxon>
        <taxon>eudicotyledons</taxon>
        <taxon>Gunneridae</taxon>
        <taxon>Pentapetalae</taxon>
        <taxon>asterids</taxon>
        <taxon>lamiids</taxon>
        <taxon>Gentianales</taxon>
        <taxon>Rubiaceae</taxon>
        <taxon>Rubioideae</taxon>
        <taxon>Spermacoceae</taxon>
        <taxon>Hedyotis-Oldenlandia complex</taxon>
        <taxon>Oldenlandia</taxon>
    </lineage>
</organism>
<name>A0AAV1DJE0_OLDCO</name>
<dbReference type="Pfam" id="PF00004">
    <property type="entry name" value="AAA"/>
    <property type="match status" value="1"/>
</dbReference>
<evidence type="ECO:0000259" key="4">
    <source>
        <dbReference type="SMART" id="SM00382"/>
    </source>
</evidence>
<feature type="domain" description="AAA+ ATPase" evidence="4">
    <location>
        <begin position="402"/>
        <end position="569"/>
    </location>
</feature>
<proteinExistence type="predicted"/>
<evidence type="ECO:0000256" key="3">
    <source>
        <dbReference type="ARBA" id="ARBA00023186"/>
    </source>
</evidence>
<dbReference type="InterPro" id="IPR050130">
    <property type="entry name" value="ClpA_ClpB"/>
</dbReference>
<dbReference type="SMART" id="SM00382">
    <property type="entry name" value="AAA"/>
    <property type="match status" value="2"/>
</dbReference>
<keyword evidence="3" id="KW-0143">Chaperone</keyword>
<dbReference type="PROSITE" id="PS00870">
    <property type="entry name" value="CLPAB_1"/>
    <property type="match status" value="1"/>
</dbReference>
<evidence type="ECO:0000256" key="2">
    <source>
        <dbReference type="ARBA" id="ARBA00022840"/>
    </source>
</evidence>
<dbReference type="CDD" id="cd00009">
    <property type="entry name" value="AAA"/>
    <property type="match status" value="1"/>
</dbReference>
<dbReference type="InterPro" id="IPR003959">
    <property type="entry name" value="ATPase_AAA_core"/>
</dbReference>
<dbReference type="InterPro" id="IPR027417">
    <property type="entry name" value="P-loop_NTPase"/>
</dbReference>
<dbReference type="InterPro" id="IPR003593">
    <property type="entry name" value="AAA+_ATPase"/>
</dbReference>
<dbReference type="Gene3D" id="3.40.50.300">
    <property type="entry name" value="P-loop containing nucleotide triphosphate hydrolases"/>
    <property type="match status" value="2"/>
</dbReference>
<dbReference type="InterPro" id="IPR019489">
    <property type="entry name" value="Clp_ATPase_C"/>
</dbReference>
<dbReference type="SMART" id="SM01086">
    <property type="entry name" value="ClpB_D2-small"/>
    <property type="match status" value="1"/>
</dbReference>
<dbReference type="GO" id="GO:0005737">
    <property type="term" value="C:cytoplasm"/>
    <property type="evidence" value="ECO:0007669"/>
    <property type="project" value="TreeGrafter"/>
</dbReference>
<sequence length="671" mass="74449">MDSQQTKEAMLKSRMERLRKYQKLRAEAGPGSESGARVSMEQTTTERLQKYQQNPGFGVGSGTNWPQKYPYLGFGAQAGALDKYATDLTKMAREGKLDPVIGIEEEIERVTRILCMRKNSVCLTGEPGVGKTVIAEGLALKIINSAVPQQLQNKRILSIDVGSLVAGTTFRGQFEERLTSIVKEVQQSNGEIILFIDELHTVVGAGAVLQGPLDAANILKPSLARGELKCIGATTLKEYREHIEKDPALKRRFQVVQVPEPSVDKTVKILMGLKRKFEDYYGVSYSDDALITAAKLSKQYISDAFLPDKAIKIVEEAGAGSICNNTNDGQYKNVVIGCEMIKQVISSRTGIPVEKVTGDESVRLLDMENVFGKYMAGQDEAVRAVAQAVRRARVGFGDPDRPIATFLFTGPTGVGKTQLAKLLAREYYGSKESMVRLDMREYMEKHSVARLFESSPGYHGYHEGGQLTEPIRRNPHRLILLDEIEKAHVDVFNALLQVLDDGRLTDGKGQVTDFKSTIIIMTSNIGFKSNTSAEDHVAKEDDVSAELNRIFRPEFLNRLDEIIVFKRLGKVELMKIADIMLKEVCDRILQKKNLNVEIKTKFKDKLISESCNDVDNYGARPLKRAITRNLVNKLAESILNGNIKEGDSVSVNVSSKGDVLLSPGKKTIRKK</sequence>
<dbReference type="GO" id="GO:0005524">
    <property type="term" value="F:ATP binding"/>
    <property type="evidence" value="ECO:0007669"/>
    <property type="project" value="UniProtKB-KW"/>
</dbReference>
<dbReference type="FunFam" id="3.40.50.300:FF:000025">
    <property type="entry name" value="ATP-dependent Clp protease subunit"/>
    <property type="match status" value="1"/>
</dbReference>
<keyword evidence="2" id="KW-0067">ATP-binding</keyword>
<dbReference type="AlphaFoldDB" id="A0AAV1DJE0"/>
<dbReference type="GO" id="GO:0016887">
    <property type="term" value="F:ATP hydrolysis activity"/>
    <property type="evidence" value="ECO:0007669"/>
    <property type="project" value="InterPro"/>
</dbReference>
<dbReference type="SUPFAM" id="SSF52540">
    <property type="entry name" value="P-loop containing nucleoside triphosphate hydrolases"/>
    <property type="match status" value="2"/>
</dbReference>
<gene>
    <name evidence="6" type="ORF">OLC1_LOCUS16094</name>
</gene>
<feature type="domain" description="AAA+ ATPase" evidence="4">
    <location>
        <begin position="117"/>
        <end position="259"/>
    </location>
</feature>
<dbReference type="GO" id="GO:0034605">
    <property type="term" value="P:cellular response to heat"/>
    <property type="evidence" value="ECO:0007669"/>
    <property type="project" value="TreeGrafter"/>
</dbReference>
<evidence type="ECO:0000313" key="7">
    <source>
        <dbReference type="Proteomes" id="UP001161247"/>
    </source>
</evidence>
<evidence type="ECO:0000259" key="5">
    <source>
        <dbReference type="SMART" id="SM01086"/>
    </source>
</evidence>
<dbReference type="PANTHER" id="PTHR11638">
    <property type="entry name" value="ATP-DEPENDENT CLP PROTEASE"/>
    <property type="match status" value="1"/>
</dbReference>
<protein>
    <submittedName>
        <fullName evidence="6">OLC1v1007383C2</fullName>
    </submittedName>
</protein>
<accession>A0AAV1DJE0</accession>
<dbReference type="InterPro" id="IPR001270">
    <property type="entry name" value="ClpA/B"/>
</dbReference>
<dbReference type="PRINTS" id="PR00300">
    <property type="entry name" value="CLPPROTEASEA"/>
</dbReference>
<dbReference type="InterPro" id="IPR041546">
    <property type="entry name" value="ClpA/ClpB_AAA_lid"/>
</dbReference>
<dbReference type="Pfam" id="PF10431">
    <property type="entry name" value="ClpB_D2-small"/>
    <property type="match status" value="1"/>
</dbReference>
<dbReference type="Pfam" id="PF17871">
    <property type="entry name" value="AAA_lid_9"/>
    <property type="match status" value="1"/>
</dbReference>
<keyword evidence="1" id="KW-0547">Nucleotide-binding</keyword>
<keyword evidence="7" id="KW-1185">Reference proteome</keyword>
<dbReference type="EMBL" id="OX459122">
    <property type="protein sequence ID" value="CAI9107900.1"/>
    <property type="molecule type" value="Genomic_DNA"/>
</dbReference>
<dbReference type="CDD" id="cd19499">
    <property type="entry name" value="RecA-like_ClpB_Hsp104-like"/>
    <property type="match status" value="1"/>
</dbReference>
<dbReference type="InterPro" id="IPR018368">
    <property type="entry name" value="ClpA/B_CS1"/>
</dbReference>
<dbReference type="Pfam" id="PF07724">
    <property type="entry name" value="AAA_2"/>
    <property type="match status" value="1"/>
</dbReference>